<organism evidence="1">
    <name type="scientific">Yersinia ruckeri</name>
    <dbReference type="NCBI Taxonomy" id="29486"/>
    <lineage>
        <taxon>Bacteria</taxon>
        <taxon>Pseudomonadati</taxon>
        <taxon>Pseudomonadota</taxon>
        <taxon>Gammaproteobacteria</taxon>
        <taxon>Enterobacterales</taxon>
        <taxon>Yersiniaceae</taxon>
        <taxon>Yersinia</taxon>
    </lineage>
</organism>
<dbReference type="EMBL" id="LN681231">
    <property type="protein sequence ID" value="CEK27869.1"/>
    <property type="molecule type" value="Genomic_DNA"/>
</dbReference>
<name>A0A0A8VIS1_YERRU</name>
<sequence length="40" mass="4260">MCLSDGECSELEALAAKESRSISSMARLVYLRGIAAIQAD</sequence>
<reference evidence="1" key="1">
    <citation type="journal article" date="2015" name="Genome Announc.">
        <title>Complete Genome Sequence of Yersinia ruckeri Strain CSF007-82, Etiologic Agent of Red Mouth Disease in Salmonid Fish.</title>
        <authorList>
            <person name="Nelson M.C."/>
            <person name="LaPatra S.E."/>
            <person name="Welch T.J."/>
            <person name="Graf J."/>
        </authorList>
    </citation>
    <scope>NUCLEOTIDE SEQUENCE</scope>
    <source>
        <strain evidence="1">CSF007-82</strain>
    </source>
</reference>
<accession>A0A0A8VIS1</accession>
<evidence type="ECO:0000313" key="1">
    <source>
        <dbReference type="EMBL" id="CEK27869.1"/>
    </source>
</evidence>
<dbReference type="AlphaFoldDB" id="A0A0A8VIS1"/>
<gene>
    <name evidence="1" type="ORF">CSF007_10595</name>
</gene>
<protein>
    <submittedName>
        <fullName evidence="1">Uncharacterized protein</fullName>
    </submittedName>
</protein>
<proteinExistence type="predicted"/>